<evidence type="ECO:0000256" key="1">
    <source>
        <dbReference type="SAM" id="SignalP"/>
    </source>
</evidence>
<evidence type="ECO:0000313" key="2">
    <source>
        <dbReference type="EMBL" id="AUB80811.1"/>
    </source>
</evidence>
<dbReference type="EMBL" id="CP020370">
    <property type="protein sequence ID" value="AUB80811.1"/>
    <property type="molecule type" value="Genomic_DNA"/>
</dbReference>
<proteinExistence type="predicted"/>
<feature type="chain" id="PRO_5014784827" evidence="1">
    <location>
        <begin position="28"/>
        <end position="180"/>
    </location>
</feature>
<protein>
    <submittedName>
        <fullName evidence="2">Uncharacterized protein</fullName>
    </submittedName>
</protein>
<keyword evidence="1" id="KW-0732">Signal</keyword>
<dbReference type="RefSeq" id="WP_100918598.1">
    <property type="nucleotide sequence ID" value="NZ_CP020370.1"/>
</dbReference>
<sequence length="180" mass="19244">MHQQRPPAAALSLVPLLLASLAGPVAAAPEIQPLNTAVIRATTGLCLRGTTCHVDKAGVWVPKTKVAILSVSAAEQADVALYVDLEISTRKEMYNCGDSDGSGCIFRMKYMGPALYVYGSDHGNTYLGSNVTTTNLSFPSGYGIVIAAGTPVYVHLDVRNQSLIDLKVDQDAWIYYVPVE</sequence>
<dbReference type="OrthoDB" id="5765004at2"/>
<feature type="signal peptide" evidence="1">
    <location>
        <begin position="1"/>
        <end position="27"/>
    </location>
</feature>
<keyword evidence="3" id="KW-1185">Reference proteome</keyword>
<reference evidence="2 3" key="1">
    <citation type="submission" date="2017-03" db="EMBL/GenBank/DDBJ databases">
        <title>Complete genome sequence of Candidatus 'Thiodictyon syntrophicum' sp. nov. strain Cad16T, a photolithoautotroph purple sulfur bacterium isolated from an alpine meromictic lake.</title>
        <authorList>
            <person name="Luedin S.M."/>
            <person name="Pothier J.F."/>
            <person name="Danza F."/>
            <person name="Storelli N."/>
            <person name="Wittwer M."/>
            <person name="Tonolla M."/>
        </authorList>
    </citation>
    <scope>NUCLEOTIDE SEQUENCE [LARGE SCALE GENOMIC DNA]</scope>
    <source>
        <strain evidence="2 3">Cad16T</strain>
    </source>
</reference>
<organism evidence="2 3">
    <name type="scientific">Candidatus Thiodictyon syntrophicum</name>
    <dbReference type="NCBI Taxonomy" id="1166950"/>
    <lineage>
        <taxon>Bacteria</taxon>
        <taxon>Pseudomonadati</taxon>
        <taxon>Pseudomonadota</taxon>
        <taxon>Gammaproteobacteria</taxon>
        <taxon>Chromatiales</taxon>
        <taxon>Chromatiaceae</taxon>
        <taxon>Thiodictyon</taxon>
    </lineage>
</organism>
<dbReference type="KEGG" id="tsy:THSYN_07490"/>
<dbReference type="Proteomes" id="UP000232638">
    <property type="component" value="Chromosome"/>
</dbReference>
<evidence type="ECO:0000313" key="3">
    <source>
        <dbReference type="Proteomes" id="UP000232638"/>
    </source>
</evidence>
<dbReference type="AlphaFoldDB" id="A0A2K8U6Y8"/>
<accession>A0A2K8U6Y8</accession>
<gene>
    <name evidence="2" type="ORF">THSYN_07490</name>
</gene>
<name>A0A2K8U6Y8_9GAMM</name>